<dbReference type="OMA" id="SFFSHPF"/>
<dbReference type="Pfam" id="PF12063">
    <property type="entry name" value="ATG1-like_MIT1"/>
    <property type="match status" value="1"/>
</dbReference>
<feature type="compositionally biased region" description="Polar residues" evidence="6">
    <location>
        <begin position="294"/>
        <end position="311"/>
    </location>
</feature>
<dbReference type="PROSITE" id="PS50011">
    <property type="entry name" value="PROTEIN_KINASE_DOM"/>
    <property type="match status" value="1"/>
</dbReference>
<dbReference type="GO" id="GO:0140059">
    <property type="term" value="P:dendrite arborization"/>
    <property type="evidence" value="ECO:0007669"/>
    <property type="project" value="Ensembl"/>
</dbReference>
<dbReference type="GO" id="GO:0005776">
    <property type="term" value="C:autophagosome"/>
    <property type="evidence" value="ECO:0007669"/>
    <property type="project" value="TreeGrafter"/>
</dbReference>
<dbReference type="GO" id="GO:0005829">
    <property type="term" value="C:cytosol"/>
    <property type="evidence" value="ECO:0007669"/>
    <property type="project" value="TreeGrafter"/>
</dbReference>
<feature type="compositionally biased region" description="Polar residues" evidence="6">
    <location>
        <begin position="639"/>
        <end position="654"/>
    </location>
</feature>
<sequence>METVGDFEYSRKDLVGHGAFAVVFKGRHRKVNKSVAHLHPLLYFILQGKGERADNSFGNLGQSVELGTAALQHYITFFSKVFLHSCECAQRPCIVLSVIMRSSQPTELLATRLLSAMSDFGFARYLQSNMMAATLCGSPMYMAPEVIMSQNYDAKADLWSIGTVIYQCLVGKPPFQANSPQDLRMFYEKNKNLQPIIPRETSPQLSDLLLGLLQRNQKDRMDFDTFFSHPFLESSSTIKKSCPVPVPITSNPVTDSSCGSSPCIRYSSPPSLPDMQTLAEDGLSSPPLGPPNFLQLSKESAGSTSSKNSSCDTDDFVLVPHISADSYDQPMGPARRASSEFLMCGGQPQPTPGQTPMVSPRAETTPIPVPTQVRNYQRIKQNLSSSPNTTLYSSPRSGTVRRSNTSPMGFPKVGSGSPSSADVPQTVGRRLSTGSSRPYSPSPLGKQKSVQPSPTTMCSPIPSSQLLGARLQSAPILTEVYQTRQKLHKQLSDPVQPSSSCSHSPQLGRPANLGSSPTKLLGSSPRTSDWLQKSPLPTIIGSPTKTISAPFKIPKTQASCNLMALADSPQPTRMLADAHDVCGHHSNPFLAGRPAAPEGSRTFGRYRSTQICFHRTSPRTVLFTVGSPPKSSTPPTCSHLGTRSRTTSVGSNSSAGSLCSVSGRVYVGSPPGMAIGSSPPGGYGGGQVAPGAEGAPSSLRYVPYGTSPPSLEGFITFEAPELPEETLMEREHTDTLMHLRMMLSFTDCILEMAALRAGGTELGISAASLYPPQDSVVVDQISQLSKEWGQVEQLVLYMKAAQLLASSLHLAKAQIKSAKLNPSTAVKQVVKSLNERYKSCISLCRQLTDKLNHFFSDKQRFVDEINSVTAEKLVYNHAVELVQSAALDEMFKQTEDIAYRYSKASMLLDGLSKILQDPTDIENVMKCKQRFS</sequence>
<dbReference type="InterPro" id="IPR000719">
    <property type="entry name" value="Prot_kinase_dom"/>
</dbReference>
<feature type="region of interest" description="Disordered" evidence="6">
    <location>
        <begin position="488"/>
        <end position="537"/>
    </location>
</feature>
<dbReference type="InterPro" id="IPR045269">
    <property type="entry name" value="Atg1-like"/>
</dbReference>
<evidence type="ECO:0000313" key="9">
    <source>
        <dbReference type="Proteomes" id="UP000261580"/>
    </source>
</evidence>
<dbReference type="GO" id="GO:0048675">
    <property type="term" value="P:axon extension"/>
    <property type="evidence" value="ECO:0007669"/>
    <property type="project" value="TreeGrafter"/>
</dbReference>
<dbReference type="Gene3D" id="1.10.510.10">
    <property type="entry name" value="Transferase(Phosphotransferase) domain 1"/>
    <property type="match status" value="1"/>
</dbReference>
<dbReference type="GO" id="GO:0000422">
    <property type="term" value="P:autophagy of mitochondrion"/>
    <property type="evidence" value="ECO:0007669"/>
    <property type="project" value="TreeGrafter"/>
</dbReference>
<dbReference type="Ensembl" id="ENSNBRT00000010469.1">
    <property type="protein sequence ID" value="ENSNBRP00000010181.1"/>
    <property type="gene ID" value="ENSNBRG00000007874.1"/>
</dbReference>
<dbReference type="InterPro" id="IPR011009">
    <property type="entry name" value="Kinase-like_dom_sf"/>
</dbReference>
<organism evidence="8 9">
    <name type="scientific">Neolamprologus brichardi</name>
    <name type="common">Fairy cichlid</name>
    <name type="synonym">Lamprologus brichardi</name>
    <dbReference type="NCBI Taxonomy" id="32507"/>
    <lineage>
        <taxon>Eukaryota</taxon>
        <taxon>Metazoa</taxon>
        <taxon>Chordata</taxon>
        <taxon>Craniata</taxon>
        <taxon>Vertebrata</taxon>
        <taxon>Euteleostomi</taxon>
        <taxon>Actinopterygii</taxon>
        <taxon>Neopterygii</taxon>
        <taxon>Teleostei</taxon>
        <taxon>Neoteleostei</taxon>
        <taxon>Acanthomorphata</taxon>
        <taxon>Ovalentaria</taxon>
        <taxon>Cichlomorphae</taxon>
        <taxon>Cichliformes</taxon>
        <taxon>Cichlidae</taxon>
        <taxon>African cichlids</taxon>
        <taxon>Pseudocrenilabrinae</taxon>
        <taxon>Lamprologini</taxon>
        <taxon>Neolamprologus</taxon>
    </lineage>
</organism>
<feature type="region of interest" description="Disordered" evidence="6">
    <location>
        <begin position="623"/>
        <end position="654"/>
    </location>
</feature>
<accession>A0A3Q4GMF8</accession>
<name>A0A3Q4GMF8_NEOBR</name>
<proteinExistence type="predicted"/>
<dbReference type="Pfam" id="PF21127">
    <property type="entry name" value="ATG1-like_MIT2"/>
    <property type="match status" value="1"/>
</dbReference>
<dbReference type="PANTHER" id="PTHR24348:SF18">
    <property type="entry name" value="SERINE_THREONINE-PROTEIN KINASE ULK2"/>
    <property type="match status" value="1"/>
</dbReference>
<evidence type="ECO:0000313" key="8">
    <source>
        <dbReference type="Ensembl" id="ENSNBRP00000010181.1"/>
    </source>
</evidence>
<dbReference type="SUPFAM" id="SSF56112">
    <property type="entry name" value="Protein kinase-like (PK-like)"/>
    <property type="match status" value="1"/>
</dbReference>
<dbReference type="Bgee" id="ENSNBRG00000007874">
    <property type="expression patterns" value="Expressed in liver and 8 other cell types or tissues"/>
</dbReference>
<evidence type="ECO:0000256" key="5">
    <source>
        <dbReference type="ARBA" id="ARBA00022840"/>
    </source>
</evidence>
<dbReference type="STRING" id="32507.ENSNBRP00000010181"/>
<feature type="domain" description="Protein kinase" evidence="7">
    <location>
        <begin position="1"/>
        <end position="232"/>
    </location>
</feature>
<dbReference type="InterPro" id="IPR048941">
    <property type="entry name" value="ATG1-like_MIT2"/>
</dbReference>
<keyword evidence="5" id="KW-0067">ATP-binding</keyword>
<dbReference type="GO" id="GO:0005524">
    <property type="term" value="F:ATP binding"/>
    <property type="evidence" value="ECO:0007669"/>
    <property type="project" value="UniProtKB-KW"/>
</dbReference>
<keyword evidence="3" id="KW-0547">Nucleotide-binding</keyword>
<dbReference type="EC" id="2.7.11.1" evidence="1"/>
<evidence type="ECO:0000256" key="4">
    <source>
        <dbReference type="ARBA" id="ARBA00022777"/>
    </source>
</evidence>
<feature type="compositionally biased region" description="Low complexity" evidence="6">
    <location>
        <begin position="627"/>
        <end position="638"/>
    </location>
</feature>
<dbReference type="Proteomes" id="UP000261580">
    <property type="component" value="Unassembled WGS sequence"/>
</dbReference>
<dbReference type="GO" id="GO:0034045">
    <property type="term" value="C:phagophore assembly site membrane"/>
    <property type="evidence" value="ECO:0007669"/>
    <property type="project" value="TreeGrafter"/>
</dbReference>
<feature type="compositionally biased region" description="Polar residues" evidence="6">
    <location>
        <begin position="372"/>
        <end position="407"/>
    </location>
</feature>
<reference evidence="8" key="2">
    <citation type="submission" date="2025-09" db="UniProtKB">
        <authorList>
            <consortium name="Ensembl"/>
        </authorList>
    </citation>
    <scope>IDENTIFICATION</scope>
</reference>
<protein>
    <recommendedName>
        <fullName evidence="1">non-specific serine/threonine protein kinase</fullName>
        <ecNumber evidence="1">2.7.11.1</ecNumber>
    </recommendedName>
</protein>
<keyword evidence="4" id="KW-0418">Kinase</keyword>
<keyword evidence="2" id="KW-0808">Transferase</keyword>
<dbReference type="GO" id="GO:0042594">
    <property type="term" value="P:response to starvation"/>
    <property type="evidence" value="ECO:0007669"/>
    <property type="project" value="TreeGrafter"/>
</dbReference>
<evidence type="ECO:0000256" key="1">
    <source>
        <dbReference type="ARBA" id="ARBA00012513"/>
    </source>
</evidence>
<dbReference type="GO" id="GO:0048671">
    <property type="term" value="P:negative regulation of collateral sprouting"/>
    <property type="evidence" value="ECO:0007669"/>
    <property type="project" value="TreeGrafter"/>
</dbReference>
<dbReference type="GO" id="GO:0034727">
    <property type="term" value="P:piecemeal microautophagy of the nucleus"/>
    <property type="evidence" value="ECO:0007669"/>
    <property type="project" value="TreeGrafter"/>
</dbReference>
<evidence type="ECO:0000259" key="7">
    <source>
        <dbReference type="PROSITE" id="PS50011"/>
    </source>
</evidence>
<dbReference type="GO" id="GO:0004674">
    <property type="term" value="F:protein serine/threonine kinase activity"/>
    <property type="evidence" value="ECO:0007669"/>
    <property type="project" value="UniProtKB-EC"/>
</dbReference>
<keyword evidence="9" id="KW-1185">Reference proteome</keyword>
<feature type="compositionally biased region" description="Low complexity" evidence="6">
    <location>
        <begin position="347"/>
        <end position="356"/>
    </location>
</feature>
<dbReference type="Gene3D" id="3.30.200.20">
    <property type="entry name" value="Phosphorylase Kinase, domain 1"/>
    <property type="match status" value="1"/>
</dbReference>
<dbReference type="GO" id="GO:0061709">
    <property type="term" value="P:reticulophagy"/>
    <property type="evidence" value="ECO:0007669"/>
    <property type="project" value="TreeGrafter"/>
</dbReference>
<feature type="region of interest" description="Disordered" evidence="6">
    <location>
        <begin position="347"/>
        <end position="463"/>
    </location>
</feature>
<dbReference type="AlphaFoldDB" id="A0A3Q4GMF8"/>
<dbReference type="Pfam" id="PF00069">
    <property type="entry name" value="Pkinase"/>
    <property type="match status" value="1"/>
</dbReference>
<reference evidence="8" key="1">
    <citation type="submission" date="2025-08" db="UniProtKB">
        <authorList>
            <consortium name="Ensembl"/>
        </authorList>
    </citation>
    <scope>IDENTIFICATION</scope>
</reference>
<evidence type="ECO:0000256" key="2">
    <source>
        <dbReference type="ARBA" id="ARBA00022679"/>
    </source>
</evidence>
<evidence type="ECO:0000256" key="6">
    <source>
        <dbReference type="SAM" id="MobiDB-lite"/>
    </source>
</evidence>
<dbReference type="InterPro" id="IPR022708">
    <property type="entry name" value="Atg1-like_tMIT"/>
</dbReference>
<dbReference type="GO" id="GO:0000045">
    <property type="term" value="P:autophagosome assembly"/>
    <property type="evidence" value="ECO:0007669"/>
    <property type="project" value="TreeGrafter"/>
</dbReference>
<dbReference type="GO" id="GO:0048814">
    <property type="term" value="P:regulation of dendrite morphogenesis"/>
    <property type="evidence" value="ECO:0007669"/>
    <property type="project" value="Ensembl"/>
</dbReference>
<feature type="compositionally biased region" description="Polar residues" evidence="6">
    <location>
        <begin position="493"/>
        <end position="505"/>
    </location>
</feature>
<evidence type="ECO:0000256" key="3">
    <source>
        <dbReference type="ARBA" id="ARBA00022741"/>
    </source>
</evidence>
<dbReference type="GO" id="GO:0010508">
    <property type="term" value="P:positive regulation of autophagy"/>
    <property type="evidence" value="ECO:0007669"/>
    <property type="project" value="TreeGrafter"/>
</dbReference>
<feature type="region of interest" description="Disordered" evidence="6">
    <location>
        <begin position="269"/>
        <end position="313"/>
    </location>
</feature>
<dbReference type="PANTHER" id="PTHR24348">
    <property type="entry name" value="SERINE/THREONINE-PROTEIN KINASE UNC-51-RELATED"/>
    <property type="match status" value="1"/>
</dbReference>
<dbReference type="SMART" id="SM00220">
    <property type="entry name" value="S_TKc"/>
    <property type="match status" value="1"/>
</dbReference>
<dbReference type="GO" id="GO:0021986">
    <property type="term" value="P:habenula development"/>
    <property type="evidence" value="ECO:0007669"/>
    <property type="project" value="Ensembl"/>
</dbReference>
<dbReference type="GeneTree" id="ENSGT00940000157588"/>
<feature type="compositionally biased region" description="Polar residues" evidence="6">
    <location>
        <begin position="448"/>
        <end position="463"/>
    </location>
</feature>